<dbReference type="PIRSF" id="PIRSF012524">
    <property type="entry name" value="YitL_S1"/>
    <property type="match status" value="1"/>
</dbReference>
<dbReference type="PANTHER" id="PTHR37296">
    <property type="entry name" value="CONSERVED VIRULENCE FACTOR B"/>
    <property type="match status" value="1"/>
</dbReference>
<dbReference type="InterPro" id="IPR012340">
    <property type="entry name" value="NA-bd_OB-fold"/>
</dbReference>
<dbReference type="PATRIC" id="fig|1302272.5.peg.307"/>
<dbReference type="Pfam" id="PF17783">
    <property type="entry name" value="WHD_CvfB"/>
    <property type="match status" value="1"/>
</dbReference>
<dbReference type="OrthoDB" id="9801597at2"/>
<comment type="similarity">
    <text evidence="1">Belongs to the CvfB family.</text>
</comment>
<evidence type="ECO:0000259" key="5">
    <source>
        <dbReference type="Pfam" id="PF21543"/>
    </source>
</evidence>
<evidence type="ECO:0000313" key="6">
    <source>
        <dbReference type="EMBL" id="KRK49386.1"/>
    </source>
</evidence>
<reference evidence="6 7" key="1">
    <citation type="journal article" date="2015" name="Genome Announc.">
        <title>Expanding the biotechnology potential of lactobacilli through comparative genomics of 213 strains and associated genera.</title>
        <authorList>
            <person name="Sun Z."/>
            <person name="Harris H.M."/>
            <person name="McCann A."/>
            <person name="Guo C."/>
            <person name="Argimon S."/>
            <person name="Zhang W."/>
            <person name="Yang X."/>
            <person name="Jeffery I.B."/>
            <person name="Cooney J.C."/>
            <person name="Kagawa T.F."/>
            <person name="Liu W."/>
            <person name="Song Y."/>
            <person name="Salvetti E."/>
            <person name="Wrobel A."/>
            <person name="Rasinkangas P."/>
            <person name="Parkhill J."/>
            <person name="Rea M.C."/>
            <person name="O'Sullivan O."/>
            <person name="Ritari J."/>
            <person name="Douillard F.P."/>
            <person name="Paul Ross R."/>
            <person name="Yang R."/>
            <person name="Briner A.E."/>
            <person name="Felis G.E."/>
            <person name="de Vos W.M."/>
            <person name="Barrangou R."/>
            <person name="Klaenhammer T.R."/>
            <person name="Caufield P.W."/>
            <person name="Cui Y."/>
            <person name="Zhang H."/>
            <person name="O'Toole P.W."/>
        </authorList>
    </citation>
    <scope>NUCLEOTIDE SEQUENCE [LARGE SCALE GENOMIC DNA]</scope>
    <source>
        <strain evidence="6 7">JCM 15530</strain>
    </source>
</reference>
<feature type="domain" description="Conserved virulence factor B-like winged helix" evidence="3">
    <location>
        <begin position="231"/>
        <end position="289"/>
    </location>
</feature>
<dbReference type="PANTHER" id="PTHR37296:SF1">
    <property type="entry name" value="CONSERVED VIRULENCE FACTOR B"/>
    <property type="match status" value="1"/>
</dbReference>
<dbReference type="Pfam" id="PF13509">
    <property type="entry name" value="S1_2"/>
    <property type="match status" value="1"/>
</dbReference>
<comment type="caution">
    <text evidence="6">The sequence shown here is derived from an EMBL/GenBank/DDBJ whole genome shotgun (WGS) entry which is preliminary data.</text>
</comment>
<dbReference type="Proteomes" id="UP000050911">
    <property type="component" value="Unassembled WGS sequence"/>
</dbReference>
<evidence type="ECO:0000256" key="1">
    <source>
        <dbReference type="PIRNR" id="PIRNR012524"/>
    </source>
</evidence>
<proteinExistence type="inferred from homology"/>
<dbReference type="EMBL" id="AZCX01000001">
    <property type="protein sequence ID" value="KRK49386.1"/>
    <property type="molecule type" value="Genomic_DNA"/>
</dbReference>
<dbReference type="InterPro" id="IPR040764">
    <property type="entry name" value="CvfB_WH"/>
</dbReference>
<protein>
    <submittedName>
        <fullName evidence="6">RNA-binding protein</fullName>
    </submittedName>
</protein>
<dbReference type="Gene3D" id="1.10.10.10">
    <property type="entry name" value="Winged helix-like DNA-binding domain superfamily/Winged helix DNA-binding domain"/>
    <property type="match status" value="1"/>
</dbReference>
<sequence>MENELATIVGHTVAGQVTDENDKYYVVSVAGNALRLDKTEILKPLKQGSQFRGFAYENEHHHLQITRNPPKVQIGRYAFGTVVKAQKGLGVFINIGLPNKDVVVSLDDLPEMMHLWPQSGDRLLVTLRVDKKARMWAVPADESIFRAMAQVPDYPKFKNKDINVTAYRLKLTGTQVLSDDFYLGFIPPEERQEEPRLGQQLTARVIGQFPDATLKLSLRPRAYEAISDDAAMILATLQHAPAGKLAYTDKSDPAEIKAYFGISKGQFKRAVGHLMKARLATQHDGYLWLTEPDLTDETES</sequence>
<accession>A0A0R1I0W9</accession>
<evidence type="ECO:0000259" key="3">
    <source>
        <dbReference type="Pfam" id="PF17783"/>
    </source>
</evidence>
<dbReference type="InterPro" id="IPR048587">
    <property type="entry name" value="CvfB_S1_3rd"/>
</dbReference>
<feature type="domain" description="Conserved virulence factor B first S1" evidence="2">
    <location>
        <begin position="10"/>
        <end position="66"/>
    </location>
</feature>
<dbReference type="Gene3D" id="2.40.50.330">
    <property type="match status" value="1"/>
</dbReference>
<dbReference type="Gene3D" id="2.40.50.140">
    <property type="entry name" value="Nucleic acid-binding proteins"/>
    <property type="match status" value="2"/>
</dbReference>
<dbReference type="Pfam" id="PF21191">
    <property type="entry name" value="CvfB_1st"/>
    <property type="match status" value="1"/>
</dbReference>
<evidence type="ECO:0000259" key="2">
    <source>
        <dbReference type="Pfam" id="PF13509"/>
    </source>
</evidence>
<organism evidence="6 7">
    <name type="scientific">Secundilactobacillus kimchicus JCM 15530</name>
    <dbReference type="NCBI Taxonomy" id="1302272"/>
    <lineage>
        <taxon>Bacteria</taxon>
        <taxon>Bacillati</taxon>
        <taxon>Bacillota</taxon>
        <taxon>Bacilli</taxon>
        <taxon>Lactobacillales</taxon>
        <taxon>Lactobacillaceae</taxon>
        <taxon>Secundilactobacillus</taxon>
    </lineage>
</organism>
<dbReference type="InterPro" id="IPR014464">
    <property type="entry name" value="CvfB_fam"/>
</dbReference>
<name>A0A0R1I0W9_9LACO</name>
<dbReference type="STRING" id="1302272.FC96_GL000310"/>
<feature type="domain" description="Conserved virulence factor B second S1" evidence="4">
    <location>
        <begin position="77"/>
        <end position="137"/>
    </location>
</feature>
<dbReference type="AlphaFoldDB" id="A0A0R1I0W9"/>
<feature type="domain" description="Conserved virulence factor B third S1" evidence="5">
    <location>
        <begin position="150"/>
        <end position="220"/>
    </location>
</feature>
<gene>
    <name evidence="6" type="ORF">FC96_GL000310</name>
</gene>
<dbReference type="InterPro" id="IPR039566">
    <property type="entry name" value="CvfB_S1_st"/>
</dbReference>
<dbReference type="Pfam" id="PF21543">
    <property type="entry name" value="CvfB_2nd"/>
    <property type="match status" value="1"/>
</dbReference>
<dbReference type="RefSeq" id="WP_056941742.1">
    <property type="nucleotide sequence ID" value="NZ_AZCX01000001.1"/>
</dbReference>
<dbReference type="InterPro" id="IPR036388">
    <property type="entry name" value="WH-like_DNA-bd_sf"/>
</dbReference>
<evidence type="ECO:0000259" key="4">
    <source>
        <dbReference type="Pfam" id="PF21191"/>
    </source>
</evidence>
<dbReference type="InterPro" id="IPR048588">
    <property type="entry name" value="CvfB_S1_2nd"/>
</dbReference>
<keyword evidence="7" id="KW-1185">Reference proteome</keyword>
<evidence type="ECO:0000313" key="7">
    <source>
        <dbReference type="Proteomes" id="UP000050911"/>
    </source>
</evidence>